<keyword evidence="5" id="KW-0539">Nucleus</keyword>
<dbReference type="SUPFAM" id="SSF55455">
    <property type="entry name" value="SRF-like"/>
    <property type="match status" value="1"/>
</dbReference>
<sequence length="673" mass="69312">MPFPSLGQQVPSRSAKLATLHGYRCSLAGPNWPSLLSLFPRGDYIGGNGEEDAEGAAVLRAFTYFANACTDRQKPTETAGSSSGSSSRRSSSSGSNFGLVITSFHPFSTMSTTTAAAADHFAEMVPGESFFSLNFQAQEGAPGQPCESQQTLCMDSDDTATNKEDDEEDESVEMGASLSPSSVHIVNPESPDDDAYGVGVGGALGDGAGQRCGEPSAPGTDHQGGPAALSAAGDDGSSAKGRPLLPNGKKTKGRVKIKMEFIDNKLRRYTTFSKRKTGIMKKAYELSTLTGTQVMLLVASETGHVYTFATKKLQPMITSEAGKALIQTCLNSTDAGGTTPSRSAELSITESSLGSAETSLFAGAPSAPSGKCNGRGAASSAHRSKTKLGGGAGVSRTSASGKANYRNASQGGLKTNSKPFSLVSNFANDLPTMVTPVPLFTTTSSLSELAAAFQSSDEGEPEADESRECSPSVSSQPIGNGLSPANGLLTSGRVQQGGAQGWHLGTTPQVAGSQLPQRASTATTASTAKAPVFSFAGMLPNGSMTTNGQQQPFGFIPAGIAPNGAFMYQMPSGLVYAAPTAALPMTTDMSGQPQFMFAGFPTAASAAAGVQDSSCGAASTLATSSPQQQYITIPVPIPITPQSLLHPGLMQTFQAGSPVKEEQEEQQDQKGKE</sequence>
<dbReference type="Proteomes" id="UP000046395">
    <property type="component" value="Unassembled WGS sequence"/>
</dbReference>
<dbReference type="AlphaFoldDB" id="A0A5S6R4X1"/>
<dbReference type="InterPro" id="IPR002100">
    <property type="entry name" value="TF_MADSbox"/>
</dbReference>
<dbReference type="PANTHER" id="PTHR48019">
    <property type="entry name" value="SERUM RESPONSE FACTOR HOMOLOG"/>
    <property type="match status" value="1"/>
</dbReference>
<evidence type="ECO:0000256" key="1">
    <source>
        <dbReference type="ARBA" id="ARBA00004123"/>
    </source>
</evidence>
<keyword evidence="9" id="KW-1185">Reference proteome</keyword>
<feature type="compositionally biased region" description="Polar residues" evidence="7">
    <location>
        <begin position="395"/>
        <end position="418"/>
    </location>
</feature>
<dbReference type="PRINTS" id="PR00404">
    <property type="entry name" value="MADSDOMAIN"/>
</dbReference>
<feature type="domain" description="MADS-box" evidence="8">
    <location>
        <begin position="252"/>
        <end position="312"/>
    </location>
</feature>
<dbReference type="InterPro" id="IPR036879">
    <property type="entry name" value="TF_MADSbox_sf"/>
</dbReference>
<evidence type="ECO:0000256" key="4">
    <source>
        <dbReference type="ARBA" id="ARBA00023163"/>
    </source>
</evidence>
<dbReference type="GO" id="GO:0045944">
    <property type="term" value="P:positive regulation of transcription by RNA polymerase II"/>
    <property type="evidence" value="ECO:0007669"/>
    <property type="project" value="InterPro"/>
</dbReference>
<evidence type="ECO:0000256" key="5">
    <source>
        <dbReference type="ARBA" id="ARBA00023242"/>
    </source>
</evidence>
<feature type="compositionally biased region" description="Polar residues" evidence="7">
    <location>
        <begin position="469"/>
        <end position="478"/>
    </location>
</feature>
<keyword evidence="2" id="KW-0805">Transcription regulation</keyword>
<keyword evidence="4" id="KW-0804">Transcription</keyword>
<dbReference type="Pfam" id="PF00319">
    <property type="entry name" value="SRF-TF"/>
    <property type="match status" value="1"/>
</dbReference>
<feature type="compositionally biased region" description="Low complexity" evidence="7">
    <location>
        <begin position="80"/>
        <end position="94"/>
    </location>
</feature>
<name>A0A5S6R4X1_TRIMR</name>
<dbReference type="GO" id="GO:0000981">
    <property type="term" value="F:DNA-binding transcription factor activity, RNA polymerase II-specific"/>
    <property type="evidence" value="ECO:0007669"/>
    <property type="project" value="InterPro"/>
</dbReference>
<dbReference type="GO" id="GO:0005634">
    <property type="term" value="C:nucleus"/>
    <property type="evidence" value="ECO:0007669"/>
    <property type="project" value="UniProtKB-SubCell"/>
</dbReference>
<evidence type="ECO:0000256" key="6">
    <source>
        <dbReference type="ARBA" id="ARBA00069746"/>
    </source>
</evidence>
<evidence type="ECO:0000256" key="7">
    <source>
        <dbReference type="SAM" id="MobiDB-lite"/>
    </source>
</evidence>
<dbReference type="SMART" id="SM00432">
    <property type="entry name" value="MADS"/>
    <property type="match status" value="1"/>
</dbReference>
<feature type="region of interest" description="Disordered" evidence="7">
    <location>
        <begin position="452"/>
        <end position="523"/>
    </location>
</feature>
<dbReference type="STRING" id="70415.A0A5S6R4X1"/>
<dbReference type="InterPro" id="IPR050142">
    <property type="entry name" value="MADS-box/MEF2_TF"/>
</dbReference>
<feature type="compositionally biased region" description="Low complexity" evidence="7">
    <location>
        <begin position="224"/>
        <end position="241"/>
    </location>
</feature>
<feature type="region of interest" description="Disordered" evidence="7">
    <location>
        <begin position="362"/>
        <end position="418"/>
    </location>
</feature>
<protein>
    <recommendedName>
        <fullName evidence="6">Serum response factor homolog</fullName>
    </recommendedName>
</protein>
<proteinExistence type="predicted"/>
<dbReference type="Gene3D" id="3.40.1810.10">
    <property type="entry name" value="Transcription factor, MADS-box"/>
    <property type="match status" value="1"/>
</dbReference>
<evidence type="ECO:0000259" key="8">
    <source>
        <dbReference type="PROSITE" id="PS50066"/>
    </source>
</evidence>
<dbReference type="GO" id="GO:0046983">
    <property type="term" value="F:protein dimerization activity"/>
    <property type="evidence" value="ECO:0007669"/>
    <property type="project" value="InterPro"/>
</dbReference>
<dbReference type="PROSITE" id="PS00350">
    <property type="entry name" value="MADS_BOX_1"/>
    <property type="match status" value="1"/>
</dbReference>
<evidence type="ECO:0000313" key="10">
    <source>
        <dbReference type="WBParaSite" id="TMUE_3000014359.1"/>
    </source>
</evidence>
<comment type="subcellular location">
    <subcellularLocation>
        <location evidence="1">Nucleus</location>
    </subcellularLocation>
</comment>
<dbReference type="PROSITE" id="PS50066">
    <property type="entry name" value="MADS_BOX_2"/>
    <property type="match status" value="1"/>
</dbReference>
<dbReference type="FunFam" id="3.40.1810.10:FF:000002">
    <property type="entry name" value="Serum response factor b"/>
    <property type="match status" value="1"/>
</dbReference>
<feature type="region of interest" description="Disordered" evidence="7">
    <location>
        <begin position="648"/>
        <end position="673"/>
    </location>
</feature>
<feature type="compositionally biased region" description="Gly residues" evidence="7">
    <location>
        <begin position="198"/>
        <end position="210"/>
    </location>
</feature>
<evidence type="ECO:0000313" key="9">
    <source>
        <dbReference type="Proteomes" id="UP000046395"/>
    </source>
</evidence>
<accession>A0A5S6R4X1</accession>
<feature type="region of interest" description="Disordered" evidence="7">
    <location>
        <begin position="73"/>
        <end position="94"/>
    </location>
</feature>
<dbReference type="GO" id="GO:0000987">
    <property type="term" value="F:cis-regulatory region sequence-specific DNA binding"/>
    <property type="evidence" value="ECO:0007669"/>
    <property type="project" value="InterPro"/>
</dbReference>
<dbReference type="WBParaSite" id="TMUE_3000014359.1">
    <property type="protein sequence ID" value="TMUE_3000014359.1"/>
    <property type="gene ID" value="WBGene00292035"/>
</dbReference>
<dbReference type="InterPro" id="IPR033897">
    <property type="entry name" value="SRF-like_MADS-box"/>
</dbReference>
<organism evidence="9 10">
    <name type="scientific">Trichuris muris</name>
    <name type="common">Mouse whipworm</name>
    <dbReference type="NCBI Taxonomy" id="70415"/>
    <lineage>
        <taxon>Eukaryota</taxon>
        <taxon>Metazoa</taxon>
        <taxon>Ecdysozoa</taxon>
        <taxon>Nematoda</taxon>
        <taxon>Enoplea</taxon>
        <taxon>Dorylaimia</taxon>
        <taxon>Trichinellida</taxon>
        <taxon>Trichuridae</taxon>
        <taxon>Trichuris</taxon>
    </lineage>
</organism>
<evidence type="ECO:0000256" key="3">
    <source>
        <dbReference type="ARBA" id="ARBA00023125"/>
    </source>
</evidence>
<feature type="region of interest" description="Disordered" evidence="7">
    <location>
        <begin position="156"/>
        <end position="250"/>
    </location>
</feature>
<feature type="compositionally biased region" description="Polar residues" evidence="7">
    <location>
        <begin position="506"/>
        <end position="518"/>
    </location>
</feature>
<dbReference type="CDD" id="cd00266">
    <property type="entry name" value="MADS_SRF_like"/>
    <property type="match status" value="1"/>
</dbReference>
<evidence type="ECO:0000256" key="2">
    <source>
        <dbReference type="ARBA" id="ARBA00023015"/>
    </source>
</evidence>
<reference evidence="10" key="1">
    <citation type="submission" date="2019-12" db="UniProtKB">
        <authorList>
            <consortium name="WormBaseParasite"/>
        </authorList>
    </citation>
    <scope>IDENTIFICATION</scope>
</reference>
<keyword evidence="3" id="KW-0238">DNA-binding</keyword>